<feature type="compositionally biased region" description="Polar residues" evidence="1">
    <location>
        <begin position="336"/>
        <end position="352"/>
    </location>
</feature>
<name>A0A8K0QY07_9PLEO</name>
<comment type="caution">
    <text evidence="2">The sequence shown here is derived from an EMBL/GenBank/DDBJ whole genome shotgun (WGS) entry which is preliminary data.</text>
</comment>
<feature type="region of interest" description="Disordered" evidence="1">
    <location>
        <begin position="255"/>
        <end position="286"/>
    </location>
</feature>
<dbReference type="Proteomes" id="UP000813461">
    <property type="component" value="Unassembled WGS sequence"/>
</dbReference>
<accession>A0A8K0QY07</accession>
<feature type="region of interest" description="Disordered" evidence="1">
    <location>
        <begin position="668"/>
        <end position="687"/>
    </location>
</feature>
<evidence type="ECO:0000313" key="2">
    <source>
        <dbReference type="EMBL" id="KAH7077449.1"/>
    </source>
</evidence>
<sequence>MSFGFSPADVVKLIEISTRVYIAFKDANENSEAQVEGLVREFQTFAQCLLELDELMKDYGKPLPFPIENFKKTLAKCDASLRPYQENLVDKRMGFSKMMWTIKYIGKQNELEGLRRQITGHFQALNMCLSALHLRHSLETTKREQRLLLEPRHRAMSVGSPWYTPHDLATSSQISPLALPESEDQSSLYKDWKMFNRCIREQDDHEIPRHKQEGDDILGRSSADARLRDVQTADALHRLRCEVEDALVFVENREKRSAGERHTHLAPSDAMKQQVREMQPVPRPRAYTVDTESSIEFNAFPGRMNLDNSPLTVQPSRNTPSPKASPCGSPQIEQDFFNSGGWTNSPTSTSLSPGPWRSSISTIRSSMSISSDPTLSPGLGIDIHTADTTPEVTLSPTLRTVLSSISLRSLVLGEGALHWSKLCRKVQVERISISRVGSKENVVSESQDCDLHWRYRDDAGISLRASYRSKRDGKARVWIIQDFPSTGPSIPRTTTIDGEISVDFPRSSYGKLDKQWKDIRYTFQDSDSSAAFQTLLYTGNEKNPAELLFDRPVRRISSDRNRPACRGRNLRLWRRSETRLDSTGPLTYDVLILLFFTSVLEEKGHWVEEPHYAFEWMPESVYARRSDELRLVFSREASKWASDKVFQRRTSSQSVASGDAVPVSPIDAQRRDSMEPPGIPRSGTDSSLAVPAKFTNPALRGKRAASGLGRMNRFGYTKLDIDFHTTKDRANFLEVWRKYAKPLGTTL</sequence>
<gene>
    <name evidence="2" type="ORF">FB567DRAFT_478286</name>
</gene>
<feature type="region of interest" description="Disordered" evidence="1">
    <location>
        <begin position="301"/>
        <end position="357"/>
    </location>
</feature>
<feature type="compositionally biased region" description="Polar residues" evidence="1">
    <location>
        <begin position="306"/>
        <end position="322"/>
    </location>
</feature>
<dbReference type="OrthoDB" id="4172108at2759"/>
<evidence type="ECO:0000313" key="3">
    <source>
        <dbReference type="Proteomes" id="UP000813461"/>
    </source>
</evidence>
<dbReference type="EMBL" id="JAGMVJ010000018">
    <property type="protein sequence ID" value="KAH7077449.1"/>
    <property type="molecule type" value="Genomic_DNA"/>
</dbReference>
<dbReference type="AlphaFoldDB" id="A0A8K0QY07"/>
<evidence type="ECO:0000256" key="1">
    <source>
        <dbReference type="SAM" id="MobiDB-lite"/>
    </source>
</evidence>
<organism evidence="2 3">
    <name type="scientific">Paraphoma chrysanthemicola</name>
    <dbReference type="NCBI Taxonomy" id="798071"/>
    <lineage>
        <taxon>Eukaryota</taxon>
        <taxon>Fungi</taxon>
        <taxon>Dikarya</taxon>
        <taxon>Ascomycota</taxon>
        <taxon>Pezizomycotina</taxon>
        <taxon>Dothideomycetes</taxon>
        <taxon>Pleosporomycetidae</taxon>
        <taxon>Pleosporales</taxon>
        <taxon>Pleosporineae</taxon>
        <taxon>Phaeosphaeriaceae</taxon>
        <taxon>Paraphoma</taxon>
    </lineage>
</organism>
<keyword evidence="3" id="KW-1185">Reference proteome</keyword>
<protein>
    <recommendedName>
        <fullName evidence="4">Fungal N-terminal domain-containing protein</fullName>
    </recommendedName>
</protein>
<evidence type="ECO:0008006" key="4">
    <source>
        <dbReference type="Google" id="ProtNLM"/>
    </source>
</evidence>
<reference evidence="2" key="1">
    <citation type="journal article" date="2021" name="Nat. Commun.">
        <title>Genetic determinants of endophytism in the Arabidopsis root mycobiome.</title>
        <authorList>
            <person name="Mesny F."/>
            <person name="Miyauchi S."/>
            <person name="Thiergart T."/>
            <person name="Pickel B."/>
            <person name="Atanasova L."/>
            <person name="Karlsson M."/>
            <person name="Huettel B."/>
            <person name="Barry K.W."/>
            <person name="Haridas S."/>
            <person name="Chen C."/>
            <person name="Bauer D."/>
            <person name="Andreopoulos W."/>
            <person name="Pangilinan J."/>
            <person name="LaButti K."/>
            <person name="Riley R."/>
            <person name="Lipzen A."/>
            <person name="Clum A."/>
            <person name="Drula E."/>
            <person name="Henrissat B."/>
            <person name="Kohler A."/>
            <person name="Grigoriev I.V."/>
            <person name="Martin F.M."/>
            <person name="Hacquard S."/>
        </authorList>
    </citation>
    <scope>NUCLEOTIDE SEQUENCE</scope>
    <source>
        <strain evidence="2">MPI-SDFR-AT-0120</strain>
    </source>
</reference>
<proteinExistence type="predicted"/>